<evidence type="ECO:0000313" key="2">
    <source>
        <dbReference type="EMBL" id="RJG18072.1"/>
    </source>
</evidence>
<evidence type="ECO:0000313" key="3">
    <source>
        <dbReference type="Proteomes" id="UP000283734"/>
    </source>
</evidence>
<dbReference type="Proteomes" id="UP000283734">
    <property type="component" value="Unassembled WGS sequence"/>
</dbReference>
<dbReference type="NCBIfam" id="TIGR04219">
    <property type="entry name" value="OMP_w_GlyGly"/>
    <property type="match status" value="1"/>
</dbReference>
<dbReference type="SUPFAM" id="SSF56925">
    <property type="entry name" value="OMPA-like"/>
    <property type="match status" value="1"/>
</dbReference>
<feature type="chain" id="PRO_5019132931" evidence="1">
    <location>
        <begin position="20"/>
        <end position="246"/>
    </location>
</feature>
<dbReference type="InterPro" id="IPR011250">
    <property type="entry name" value="OMP/PagP_B-barrel"/>
</dbReference>
<dbReference type="OrthoDB" id="6708408at2"/>
<evidence type="ECO:0000256" key="1">
    <source>
        <dbReference type="SAM" id="SignalP"/>
    </source>
</evidence>
<dbReference type="InterPro" id="IPR026387">
    <property type="entry name" value="OMP_w_GlyGly"/>
</dbReference>
<feature type="signal peptide" evidence="1">
    <location>
        <begin position="1"/>
        <end position="19"/>
    </location>
</feature>
<protein>
    <submittedName>
        <fullName evidence="2">TIGR04219 family outer membrane beta-barrel protein</fullName>
    </submittedName>
</protein>
<dbReference type="EMBL" id="QYYA01000002">
    <property type="protein sequence ID" value="RJG18072.1"/>
    <property type="molecule type" value="Genomic_DNA"/>
</dbReference>
<keyword evidence="1" id="KW-0732">Signal</keyword>
<organism evidence="2 3">
    <name type="scientific">Alcanivorax profundi</name>
    <dbReference type="NCBI Taxonomy" id="2338368"/>
    <lineage>
        <taxon>Bacteria</taxon>
        <taxon>Pseudomonadati</taxon>
        <taxon>Pseudomonadota</taxon>
        <taxon>Gammaproteobacteria</taxon>
        <taxon>Oceanospirillales</taxon>
        <taxon>Alcanivoracaceae</taxon>
        <taxon>Alcanivorax</taxon>
    </lineage>
</organism>
<sequence length="246" mass="26978">MKRTLLATAALFTSSALYAAPGLTVYGGGYSWDSELEGTFSSGGANIDVQDDLGFNEADQGVLYLGIEHAVPILPNFRVRYMDLSDTASNRIQRTFEFNGQIYVAQTRVDTDFDMEMLDGTFYYTPVDTALKLDVGLTVRKMEGYLHLNSLNSDARIDVDEIVPMLHLGARANLPVPGVYVGGEINAIEYDGSGINDFDVQVGWRSDYLIGIEVGYSYLQLDLEDVSSLDTDLEMGGPYLALSIGF</sequence>
<dbReference type="AlphaFoldDB" id="A0A418XYH8"/>
<name>A0A418XYH8_9GAMM</name>
<gene>
    <name evidence="2" type="ORF">D4A39_06195</name>
</gene>
<proteinExistence type="predicted"/>
<accession>A0A418XYH8</accession>
<dbReference type="RefSeq" id="WP_022986374.1">
    <property type="nucleotide sequence ID" value="NZ_CAXGPP010000029.1"/>
</dbReference>
<keyword evidence="3" id="KW-1185">Reference proteome</keyword>
<comment type="caution">
    <text evidence="2">The sequence shown here is derived from an EMBL/GenBank/DDBJ whole genome shotgun (WGS) entry which is preliminary data.</text>
</comment>
<reference evidence="2 3" key="1">
    <citation type="submission" date="2018-09" db="EMBL/GenBank/DDBJ databases">
        <title>Alcanivorax profundi sp. nov., isolated from 1000 m-depth seawater of the Mariana Trench.</title>
        <authorList>
            <person name="Liu J."/>
        </authorList>
    </citation>
    <scope>NUCLEOTIDE SEQUENCE [LARGE SCALE GENOMIC DNA]</scope>
    <source>
        <strain evidence="2 3">MTEO17</strain>
    </source>
</reference>